<accession>F0WA92</accession>
<reference evidence="2" key="1">
    <citation type="journal article" date="2011" name="PLoS Biol.">
        <title>Gene gain and loss during evolution of obligate parasitism in the white rust pathogen of Arabidopsis thaliana.</title>
        <authorList>
            <person name="Kemen E."/>
            <person name="Gardiner A."/>
            <person name="Schultz-Larsen T."/>
            <person name="Kemen A.C."/>
            <person name="Balmuth A.L."/>
            <person name="Robert-Seilaniantz A."/>
            <person name="Bailey K."/>
            <person name="Holub E."/>
            <person name="Studholme D.J."/>
            <person name="Maclean D."/>
            <person name="Jones J.D."/>
        </authorList>
    </citation>
    <scope>NUCLEOTIDE SEQUENCE</scope>
</reference>
<dbReference type="Pfam" id="PF07727">
    <property type="entry name" value="RVT_2"/>
    <property type="match status" value="1"/>
</dbReference>
<feature type="domain" description="Reverse transcriptase Ty1/copia-type" evidence="1">
    <location>
        <begin position="4"/>
        <end position="180"/>
    </location>
</feature>
<dbReference type="EMBL" id="FR824089">
    <property type="protein sequence ID" value="CCA18062.1"/>
    <property type="molecule type" value="Genomic_DNA"/>
</dbReference>
<evidence type="ECO:0000313" key="2">
    <source>
        <dbReference type="EMBL" id="CCA18062.1"/>
    </source>
</evidence>
<proteinExistence type="predicted"/>
<name>F0WA92_9STRA</name>
<evidence type="ECO:0000259" key="1">
    <source>
        <dbReference type="Pfam" id="PF07727"/>
    </source>
</evidence>
<reference evidence="2" key="2">
    <citation type="submission" date="2011-02" db="EMBL/GenBank/DDBJ databases">
        <authorList>
            <person name="MacLean D."/>
        </authorList>
    </citation>
    <scope>NUCLEOTIDE SEQUENCE</scope>
</reference>
<gene>
    <name evidence="2" type="primary">AlNc14C44G3621</name>
    <name evidence="2" type="ORF">ALNC14_042050</name>
</gene>
<organism evidence="2">
    <name type="scientific">Albugo laibachii Nc14</name>
    <dbReference type="NCBI Taxonomy" id="890382"/>
    <lineage>
        <taxon>Eukaryota</taxon>
        <taxon>Sar</taxon>
        <taxon>Stramenopiles</taxon>
        <taxon>Oomycota</taxon>
        <taxon>Peronosporomycetes</taxon>
        <taxon>Albuginales</taxon>
        <taxon>Albuginaceae</taxon>
        <taxon>Albugo</taxon>
    </lineage>
</organism>
<dbReference type="InterPro" id="IPR013103">
    <property type="entry name" value="RVT_2"/>
</dbReference>
<dbReference type="AlphaFoldDB" id="F0WA92"/>
<sequence length="192" mass="21270">MGACGNEQVFGINYDITFSAVIDLGTGKLLLALARTWGISAMYRNVPNAYVKAPTEKNLNLYLRVPQGMEISTTKLEEFGVPSGEQLVRRLQKSIYGLNQAGGLWIQLLHDKLSDAVFTQTLTDSCLYYDQDSSGITVLEVYVDDILVTGKSVSRIESTFESFSKPFNQESRTSKQYLGYASSLTAKKVDIL</sequence>
<dbReference type="HOGENOM" id="CLU_001650_10_2_1"/>
<protein>
    <submittedName>
        <fullName evidence="2">Uncharacterized protein AlNc14C44G3621</fullName>
    </submittedName>
</protein>